<accession>A0ABQ8TA16</accession>
<evidence type="ECO:0000313" key="1">
    <source>
        <dbReference type="EMBL" id="KAJ4442732.1"/>
    </source>
</evidence>
<comment type="caution">
    <text evidence="1">The sequence shown here is derived from an EMBL/GenBank/DDBJ whole genome shotgun (WGS) entry which is preliminary data.</text>
</comment>
<organism evidence="1 2">
    <name type="scientific">Periplaneta americana</name>
    <name type="common">American cockroach</name>
    <name type="synonym">Blatta americana</name>
    <dbReference type="NCBI Taxonomy" id="6978"/>
    <lineage>
        <taxon>Eukaryota</taxon>
        <taxon>Metazoa</taxon>
        <taxon>Ecdysozoa</taxon>
        <taxon>Arthropoda</taxon>
        <taxon>Hexapoda</taxon>
        <taxon>Insecta</taxon>
        <taxon>Pterygota</taxon>
        <taxon>Neoptera</taxon>
        <taxon>Polyneoptera</taxon>
        <taxon>Dictyoptera</taxon>
        <taxon>Blattodea</taxon>
        <taxon>Blattoidea</taxon>
        <taxon>Blattidae</taxon>
        <taxon>Blattinae</taxon>
        <taxon>Periplaneta</taxon>
    </lineage>
</organism>
<evidence type="ECO:0000313" key="2">
    <source>
        <dbReference type="Proteomes" id="UP001148838"/>
    </source>
</evidence>
<dbReference type="EMBL" id="JAJSOF020000013">
    <property type="protein sequence ID" value="KAJ4442732.1"/>
    <property type="molecule type" value="Genomic_DNA"/>
</dbReference>
<gene>
    <name evidence="1" type="ORF">ANN_04323</name>
</gene>
<dbReference type="Proteomes" id="UP001148838">
    <property type="component" value="Unassembled WGS sequence"/>
</dbReference>
<proteinExistence type="predicted"/>
<reference evidence="1 2" key="1">
    <citation type="journal article" date="2022" name="Allergy">
        <title>Genome assembly and annotation of Periplaneta americana reveal a comprehensive cockroach allergen profile.</title>
        <authorList>
            <person name="Wang L."/>
            <person name="Xiong Q."/>
            <person name="Saelim N."/>
            <person name="Wang L."/>
            <person name="Nong W."/>
            <person name="Wan A.T."/>
            <person name="Shi M."/>
            <person name="Liu X."/>
            <person name="Cao Q."/>
            <person name="Hui J.H.L."/>
            <person name="Sookrung N."/>
            <person name="Leung T.F."/>
            <person name="Tungtrongchitr A."/>
            <person name="Tsui S.K.W."/>
        </authorList>
    </citation>
    <scope>NUCLEOTIDE SEQUENCE [LARGE SCALE GENOMIC DNA]</scope>
    <source>
        <strain evidence="1">PWHHKU_190912</strain>
    </source>
</reference>
<name>A0ABQ8TA16_PERAM</name>
<protein>
    <submittedName>
        <fullName evidence="1">Uncharacterized protein</fullName>
    </submittedName>
</protein>
<keyword evidence="2" id="KW-1185">Reference proteome</keyword>
<sequence length="163" mass="18222">MGWACSTYGRIRNAYRVLIGRLGKRPLGRPRRRWEDNIKMDLREVGMIENGLIYLRIGICGNEPPDLSSGNVLGLRQGVLPHDFLDCKVEIVRKGKKPNLAKSKLSKKESSSQVILRARDEPGDNQKECVSGYVAELLLLINSSRIGFQQQGEPLPGHLGDQT</sequence>